<feature type="region of interest" description="Disordered" evidence="1">
    <location>
        <begin position="415"/>
        <end position="543"/>
    </location>
</feature>
<evidence type="ECO:0000256" key="1">
    <source>
        <dbReference type="SAM" id="MobiDB-lite"/>
    </source>
</evidence>
<name>A0ABD3HK16_9MARC</name>
<gene>
    <name evidence="2" type="ORF">R1sor_004291</name>
</gene>
<feature type="compositionally biased region" description="Polar residues" evidence="1">
    <location>
        <begin position="455"/>
        <end position="471"/>
    </location>
</feature>
<organism evidence="2 3">
    <name type="scientific">Riccia sorocarpa</name>
    <dbReference type="NCBI Taxonomy" id="122646"/>
    <lineage>
        <taxon>Eukaryota</taxon>
        <taxon>Viridiplantae</taxon>
        <taxon>Streptophyta</taxon>
        <taxon>Embryophyta</taxon>
        <taxon>Marchantiophyta</taxon>
        <taxon>Marchantiopsida</taxon>
        <taxon>Marchantiidae</taxon>
        <taxon>Marchantiales</taxon>
        <taxon>Ricciaceae</taxon>
        <taxon>Riccia</taxon>
    </lineage>
</organism>
<dbReference type="Proteomes" id="UP001633002">
    <property type="component" value="Unassembled WGS sequence"/>
</dbReference>
<accession>A0ABD3HK16</accession>
<proteinExistence type="predicted"/>
<feature type="region of interest" description="Disordered" evidence="1">
    <location>
        <begin position="42"/>
        <end position="75"/>
    </location>
</feature>
<protein>
    <submittedName>
        <fullName evidence="2">Uncharacterized protein</fullName>
    </submittedName>
</protein>
<dbReference type="AlphaFoldDB" id="A0ABD3HK16"/>
<comment type="caution">
    <text evidence="2">The sequence shown here is derived from an EMBL/GenBank/DDBJ whole genome shotgun (WGS) entry which is preliminary data.</text>
</comment>
<feature type="compositionally biased region" description="Acidic residues" evidence="1">
    <location>
        <begin position="417"/>
        <end position="427"/>
    </location>
</feature>
<sequence length="543" mass="58966">MHDNFIDCALSYTLYHLHGGILHSIKFNYTTVRMKETVVGSVRPRSPGLRGSTRPSKLQKVLESTSESEKAPAAPTLSRDRVVIRQFKRVAEEITSFTCSSGELLWGQLNTVIEGSKSDHVDTPSGPHETMDGGTIIQHSFRYRAKARKGVWKVERVFIGKRHVGYVCYHEEVSGIDVLRQAAKVGISNSNNHNNRDIVYVNRYDWGHCHDPGLQLVLDTLGLQKTEDEVTDEEEAEYFWELISRRFMLLDPKGLPSLIQAMKDGEKLKRKNYLFHYPPATAEASETVEDGKTQNLDSAVKVLTTVTPNAVPEAAPTTGDIGGSNGKSDEEAKNGIRSSKGAGNGAEAVRSVPVPGISSGTFGVNLVTGDTEYELGWMKFDKGELVGFVYDGEYSALEIYPEGSELKVGETVANKLDDDDSEEEEDPPYAPSSDTESTDSEPDGRYYAGSETESEAGSQATSGQTGASRDTQGGDEEQGEECISKEVSSSARLLETIHEGDDGVEDGAEDGVEPSEAIATDAPPVIKDEKVVTPDLPGSSSAS</sequence>
<evidence type="ECO:0000313" key="3">
    <source>
        <dbReference type="Proteomes" id="UP001633002"/>
    </source>
</evidence>
<dbReference type="EMBL" id="JBJQOH010000003">
    <property type="protein sequence ID" value="KAL3690640.1"/>
    <property type="molecule type" value="Genomic_DNA"/>
</dbReference>
<keyword evidence="3" id="KW-1185">Reference proteome</keyword>
<feature type="compositionally biased region" description="Acidic residues" evidence="1">
    <location>
        <begin position="502"/>
        <end position="513"/>
    </location>
</feature>
<reference evidence="2 3" key="1">
    <citation type="submission" date="2024-09" db="EMBL/GenBank/DDBJ databases">
        <title>Chromosome-scale assembly of Riccia sorocarpa.</title>
        <authorList>
            <person name="Paukszto L."/>
        </authorList>
    </citation>
    <scope>NUCLEOTIDE SEQUENCE [LARGE SCALE GENOMIC DNA]</scope>
    <source>
        <strain evidence="2">LP-2024</strain>
        <tissue evidence="2">Aerial parts of the thallus</tissue>
    </source>
</reference>
<evidence type="ECO:0000313" key="2">
    <source>
        <dbReference type="EMBL" id="KAL3690640.1"/>
    </source>
</evidence>
<feature type="region of interest" description="Disordered" evidence="1">
    <location>
        <begin position="311"/>
        <end position="348"/>
    </location>
</feature>